<evidence type="ECO:0000256" key="2">
    <source>
        <dbReference type="ARBA" id="ARBA00022475"/>
    </source>
</evidence>
<dbReference type="GO" id="GO:0022857">
    <property type="term" value="F:transmembrane transporter activity"/>
    <property type="evidence" value="ECO:0007669"/>
    <property type="project" value="InterPro"/>
</dbReference>
<feature type="transmembrane region" description="Helical" evidence="6">
    <location>
        <begin position="290"/>
        <end position="310"/>
    </location>
</feature>
<feature type="transmembrane region" description="Helical" evidence="6">
    <location>
        <begin position="26"/>
        <end position="46"/>
    </location>
</feature>
<evidence type="ECO:0000256" key="6">
    <source>
        <dbReference type="SAM" id="Phobius"/>
    </source>
</evidence>
<dbReference type="Proteomes" id="UP000555564">
    <property type="component" value="Unassembled WGS sequence"/>
</dbReference>
<proteinExistence type="predicted"/>
<keyword evidence="4 6" id="KW-1133">Transmembrane helix</keyword>
<feature type="transmembrane region" description="Helical" evidence="6">
    <location>
        <begin position="199"/>
        <end position="221"/>
    </location>
</feature>
<evidence type="ECO:0000313" key="9">
    <source>
        <dbReference type="Proteomes" id="UP000555564"/>
    </source>
</evidence>
<feature type="transmembrane region" description="Helical" evidence="6">
    <location>
        <begin position="353"/>
        <end position="372"/>
    </location>
</feature>
<organism evidence="8 9">
    <name type="scientific">Sphaerisporangium rubeum</name>
    <dbReference type="NCBI Taxonomy" id="321317"/>
    <lineage>
        <taxon>Bacteria</taxon>
        <taxon>Bacillati</taxon>
        <taxon>Actinomycetota</taxon>
        <taxon>Actinomycetes</taxon>
        <taxon>Streptosporangiales</taxon>
        <taxon>Streptosporangiaceae</taxon>
        <taxon>Sphaerisporangium</taxon>
    </lineage>
</organism>
<dbReference type="InterPro" id="IPR020846">
    <property type="entry name" value="MFS_dom"/>
</dbReference>
<accession>A0A7X0MB49</accession>
<dbReference type="InterPro" id="IPR036259">
    <property type="entry name" value="MFS_trans_sf"/>
</dbReference>
<name>A0A7X0MB49_9ACTN</name>
<comment type="caution">
    <text evidence="8">The sequence shown here is derived from an EMBL/GenBank/DDBJ whole genome shotgun (WGS) entry which is preliminary data.</text>
</comment>
<keyword evidence="2" id="KW-1003">Cell membrane</keyword>
<dbReference type="SUPFAM" id="SSF103473">
    <property type="entry name" value="MFS general substrate transporter"/>
    <property type="match status" value="1"/>
</dbReference>
<dbReference type="PANTHER" id="PTHR23513">
    <property type="entry name" value="INTEGRAL MEMBRANE EFFLUX PROTEIN-RELATED"/>
    <property type="match status" value="1"/>
</dbReference>
<protein>
    <submittedName>
        <fullName evidence="8">MFS family permease</fullName>
    </submittedName>
</protein>
<feature type="domain" description="Major facilitator superfamily (MFS) profile" evidence="7">
    <location>
        <begin position="200"/>
        <end position="388"/>
    </location>
</feature>
<dbReference type="CDD" id="cd06173">
    <property type="entry name" value="MFS_MefA_like"/>
    <property type="match status" value="1"/>
</dbReference>
<feature type="transmembrane region" description="Helical" evidence="6">
    <location>
        <begin position="233"/>
        <end position="253"/>
    </location>
</feature>
<sequence length="388" mass="40336">MLGDQLAQVALALLVYDRTGSPLATAGVYALTYLPPIIGGPFLAALADKYARRQIMIACDLARAALVALMAVPGVPFSALCVLVFLVVLLSSPFTAARAALLPEILDGDRYVVGSALQNMTNQAVQMLGFAAGAGMIAAIGPHYGLALDATTFLASALIIALGVRRRLPPEPDTSVPVSMWAMTKNGARLVFGDRRLRVLVLFAWLCGFYVLPEGIAVPYAATFTTDPRTVTLLTGLLMAAMPTGTVLGAFIFGRFVTPTRRLRAMGWMAMLSCAPLIGCATRPPAAVVLVLWVLAGIGGAYQLAANAAFVQSVPANRRAQAFGLVQSGLLGVQGIGILIGGAAAQTLGPEPVVALSGAAGLATAVLLAVVWTESRTETITRPRTPVP</sequence>
<feature type="transmembrane region" description="Helical" evidence="6">
    <location>
        <begin position="322"/>
        <end position="341"/>
    </location>
</feature>
<evidence type="ECO:0000256" key="1">
    <source>
        <dbReference type="ARBA" id="ARBA00004651"/>
    </source>
</evidence>
<evidence type="ECO:0000256" key="3">
    <source>
        <dbReference type="ARBA" id="ARBA00022692"/>
    </source>
</evidence>
<dbReference type="InterPro" id="IPR011701">
    <property type="entry name" value="MFS"/>
</dbReference>
<dbReference type="Pfam" id="PF07690">
    <property type="entry name" value="MFS_1"/>
    <property type="match status" value="2"/>
</dbReference>
<keyword evidence="3 6" id="KW-0812">Transmembrane</keyword>
<keyword evidence="9" id="KW-1185">Reference proteome</keyword>
<dbReference type="GO" id="GO:0005886">
    <property type="term" value="C:plasma membrane"/>
    <property type="evidence" value="ECO:0007669"/>
    <property type="project" value="UniProtKB-SubCell"/>
</dbReference>
<keyword evidence="5 6" id="KW-0472">Membrane</keyword>
<dbReference type="PROSITE" id="PS50850">
    <property type="entry name" value="MFS"/>
    <property type="match status" value="1"/>
</dbReference>
<evidence type="ECO:0000256" key="5">
    <source>
        <dbReference type="ARBA" id="ARBA00023136"/>
    </source>
</evidence>
<comment type="subcellular location">
    <subcellularLocation>
        <location evidence="1">Cell membrane</location>
        <topology evidence="1">Multi-pass membrane protein</topology>
    </subcellularLocation>
</comment>
<evidence type="ECO:0000256" key="4">
    <source>
        <dbReference type="ARBA" id="ARBA00022989"/>
    </source>
</evidence>
<dbReference type="AlphaFoldDB" id="A0A7X0MB49"/>
<feature type="transmembrane region" description="Helical" evidence="6">
    <location>
        <begin position="265"/>
        <end position="284"/>
    </location>
</feature>
<dbReference type="PANTHER" id="PTHR23513:SF11">
    <property type="entry name" value="STAPHYLOFERRIN A TRANSPORTER"/>
    <property type="match status" value="1"/>
</dbReference>
<evidence type="ECO:0000313" key="8">
    <source>
        <dbReference type="EMBL" id="MBB6476764.1"/>
    </source>
</evidence>
<reference evidence="8 9" key="1">
    <citation type="submission" date="2020-08" db="EMBL/GenBank/DDBJ databases">
        <title>Sequencing the genomes of 1000 actinobacteria strains.</title>
        <authorList>
            <person name="Klenk H.-P."/>
        </authorList>
    </citation>
    <scope>NUCLEOTIDE SEQUENCE [LARGE SCALE GENOMIC DNA]</scope>
    <source>
        <strain evidence="8 9">DSM 44936</strain>
    </source>
</reference>
<gene>
    <name evidence="8" type="ORF">BJ992_006195</name>
</gene>
<evidence type="ECO:0000259" key="7">
    <source>
        <dbReference type="PROSITE" id="PS50850"/>
    </source>
</evidence>
<dbReference type="EMBL" id="JACHIU010000001">
    <property type="protein sequence ID" value="MBB6476764.1"/>
    <property type="molecule type" value="Genomic_DNA"/>
</dbReference>
<feature type="transmembrane region" description="Helical" evidence="6">
    <location>
        <begin position="66"/>
        <end position="90"/>
    </location>
</feature>
<dbReference type="Gene3D" id="1.20.1250.20">
    <property type="entry name" value="MFS general substrate transporter like domains"/>
    <property type="match status" value="2"/>
</dbReference>